<evidence type="ECO:0000313" key="1">
    <source>
        <dbReference type="EMBL" id="TWB87536.1"/>
    </source>
</evidence>
<comment type="caution">
    <text evidence="1">The sequence shown here is derived from an EMBL/GenBank/DDBJ whole genome shotgun (WGS) entry which is preliminary data.</text>
</comment>
<dbReference type="Proteomes" id="UP000321304">
    <property type="component" value="Unassembled WGS sequence"/>
</dbReference>
<organism evidence="1 2">
    <name type="scientific">Bradyrhizobium macuxiense</name>
    <dbReference type="NCBI Taxonomy" id="1755647"/>
    <lineage>
        <taxon>Bacteria</taxon>
        <taxon>Pseudomonadati</taxon>
        <taxon>Pseudomonadota</taxon>
        <taxon>Alphaproteobacteria</taxon>
        <taxon>Hyphomicrobiales</taxon>
        <taxon>Nitrobacteraceae</taxon>
        <taxon>Bradyrhizobium</taxon>
    </lineage>
</organism>
<reference evidence="1 2" key="1">
    <citation type="submission" date="2019-06" db="EMBL/GenBank/DDBJ databases">
        <title>Genomic Encyclopedia of Type Strains, Phase IV (KMG-V): Genome sequencing to study the core and pangenomes of soil and plant-associated prokaryotes.</title>
        <authorList>
            <person name="Whitman W."/>
        </authorList>
    </citation>
    <scope>NUCLEOTIDE SEQUENCE [LARGE SCALE GENOMIC DNA]</scope>
    <source>
        <strain evidence="1 2">BR 10355</strain>
    </source>
</reference>
<dbReference type="EMBL" id="VITY01000021">
    <property type="protein sequence ID" value="TWB87536.1"/>
    <property type="molecule type" value="Genomic_DNA"/>
</dbReference>
<dbReference type="RefSeq" id="WP_146992555.1">
    <property type="nucleotide sequence ID" value="NZ_VITY01000021.1"/>
</dbReference>
<proteinExistence type="predicted"/>
<name>A0A560KWB0_9BRAD</name>
<accession>A0A560KWB0</accession>
<sequence length="189" mass="21148">MSIPVALKPSARIDLLHLHFGIRPAIRTQLLLHEGPKQAECIRWIRRRGLHVINDPDGFVVISDSPALSRHILAIDRSPVAHTYHLGRALGYPHCCCLKAASFGDEGLEKWALALRRRSFDGLFRAIDPRGYTDGKGLISHLPCSPRCHASLRMAMQLWQSLLRHGYPAIPIDGVLQLFRGRRSAGTKD</sequence>
<evidence type="ECO:0000313" key="2">
    <source>
        <dbReference type="Proteomes" id="UP000321304"/>
    </source>
</evidence>
<keyword evidence="2" id="KW-1185">Reference proteome</keyword>
<dbReference type="AlphaFoldDB" id="A0A560KWB0"/>
<dbReference type="OrthoDB" id="8480531at2"/>
<gene>
    <name evidence="1" type="ORF">FBZ93_12197</name>
</gene>
<protein>
    <submittedName>
        <fullName evidence="1">Uncharacterized protein</fullName>
    </submittedName>
</protein>